<accession>A0AA86N144</accession>
<reference evidence="2" key="1">
    <citation type="submission" date="2022-10" db="EMBL/GenBank/DDBJ databases">
        <authorList>
            <person name="Koch H."/>
        </authorList>
    </citation>
    <scope>NUCLEOTIDE SEQUENCE</scope>
    <source>
        <strain evidence="2">DNF</strain>
    </source>
</reference>
<evidence type="ECO:0008006" key="4">
    <source>
        <dbReference type="Google" id="ProtNLM"/>
    </source>
</evidence>
<evidence type="ECO:0000256" key="1">
    <source>
        <dbReference type="SAM" id="SignalP"/>
    </source>
</evidence>
<gene>
    <name evidence="2" type="ORF">DNFV4_03273</name>
</gene>
<dbReference type="AlphaFoldDB" id="A0AA86N144"/>
<sequence length="251" mass="27783">MRPLKMLAGILSVLLWGTPGLAPAVDYETTQQKEERLKQQTQADLFRQWSFDTDIPGKTPAGFAVHARDGDKPAQWAVQSGKDALSLPNVLTVTDGCNGQCLHMLVVEGLIYEYPDISVRLQGGPPEGRSIGGMVFGWQDSRNFFAALVDLRSMTLEVIKVFDGQESRIGHTQLKAKPAAWHTLRVQRNTIVSQDFFEISFDRKVVLSVRDQAFGLGQVGLAVRGTADIRFDNFHAAPLFSQRPLSDPAPY</sequence>
<feature type="chain" id="PRO_5041707729" description="3-keto-disaccharide hydrolase domain-containing protein" evidence="1">
    <location>
        <begin position="25"/>
        <end position="251"/>
    </location>
</feature>
<dbReference type="Proteomes" id="UP001179121">
    <property type="component" value="Chromosome"/>
</dbReference>
<organism evidence="2 3">
    <name type="scientific">Nitrospira tepida</name>
    <dbReference type="NCBI Taxonomy" id="2973512"/>
    <lineage>
        <taxon>Bacteria</taxon>
        <taxon>Pseudomonadati</taxon>
        <taxon>Nitrospirota</taxon>
        <taxon>Nitrospiria</taxon>
        <taxon>Nitrospirales</taxon>
        <taxon>Nitrospiraceae</taxon>
        <taxon>Nitrospira</taxon>
    </lineage>
</organism>
<keyword evidence="1" id="KW-0732">Signal</keyword>
<name>A0AA86N144_9BACT</name>
<dbReference type="KEGG" id="nti:DNFV4_03273"/>
<protein>
    <recommendedName>
        <fullName evidence="4">3-keto-disaccharide hydrolase domain-containing protein</fullName>
    </recommendedName>
</protein>
<proteinExistence type="predicted"/>
<evidence type="ECO:0000313" key="3">
    <source>
        <dbReference type="Proteomes" id="UP001179121"/>
    </source>
</evidence>
<feature type="signal peptide" evidence="1">
    <location>
        <begin position="1"/>
        <end position="24"/>
    </location>
</feature>
<evidence type="ECO:0000313" key="2">
    <source>
        <dbReference type="EMBL" id="CAI4032843.1"/>
    </source>
</evidence>
<keyword evidence="3" id="KW-1185">Reference proteome</keyword>
<dbReference type="EMBL" id="OX365700">
    <property type="protein sequence ID" value="CAI4032843.1"/>
    <property type="molecule type" value="Genomic_DNA"/>
</dbReference>
<dbReference type="Gene3D" id="2.60.120.560">
    <property type="entry name" value="Exo-inulinase, domain 1"/>
    <property type="match status" value="1"/>
</dbReference>
<dbReference type="RefSeq" id="WP_289269551.1">
    <property type="nucleotide sequence ID" value="NZ_OX365700.1"/>
</dbReference>